<dbReference type="EMBL" id="PKSM01000422">
    <property type="protein sequence ID" value="POV95330.1"/>
    <property type="molecule type" value="Genomic_DNA"/>
</dbReference>
<gene>
    <name evidence="1" type="ORF">PSHT_15719</name>
</gene>
<reference evidence="1 2" key="1">
    <citation type="submission" date="2017-12" db="EMBL/GenBank/DDBJ databases">
        <title>Gene loss provides genomic basis for host adaptation in cereal stripe rust fungi.</title>
        <authorList>
            <person name="Xia C."/>
        </authorList>
    </citation>
    <scope>NUCLEOTIDE SEQUENCE [LARGE SCALE GENOMIC DNA]</scope>
    <source>
        <strain evidence="1 2">93TX-2</strain>
    </source>
</reference>
<organism evidence="1 2">
    <name type="scientific">Puccinia striiformis</name>
    <dbReference type="NCBI Taxonomy" id="27350"/>
    <lineage>
        <taxon>Eukaryota</taxon>
        <taxon>Fungi</taxon>
        <taxon>Dikarya</taxon>
        <taxon>Basidiomycota</taxon>
        <taxon>Pucciniomycotina</taxon>
        <taxon>Pucciniomycetes</taxon>
        <taxon>Pucciniales</taxon>
        <taxon>Pucciniaceae</taxon>
        <taxon>Puccinia</taxon>
    </lineage>
</organism>
<accession>A0A2S4UDK5</accession>
<dbReference type="Proteomes" id="UP000238274">
    <property type="component" value="Unassembled WGS sequence"/>
</dbReference>
<proteinExistence type="predicted"/>
<protein>
    <submittedName>
        <fullName evidence="1">Uncharacterized protein</fullName>
    </submittedName>
</protein>
<dbReference type="VEuPathDB" id="FungiDB:PSTT_13242"/>
<sequence length="111" mass="11784">MPVLLICCTGNSCTVSIGGTGQIFGRKLSTCITTRAYLVPGSRQPQITPIAPFCDAYPERAEEGKALLSVKGGINLDGGKLNAPDGSMEALRKSVDNINQKLDGKKKLDLF</sequence>
<comment type="caution">
    <text evidence="1">The sequence shown here is derived from an EMBL/GenBank/DDBJ whole genome shotgun (WGS) entry which is preliminary data.</text>
</comment>
<evidence type="ECO:0000313" key="1">
    <source>
        <dbReference type="EMBL" id="POV95330.1"/>
    </source>
</evidence>
<dbReference type="AlphaFoldDB" id="A0A2S4UDK5"/>
<keyword evidence="2" id="KW-1185">Reference proteome</keyword>
<dbReference type="OrthoDB" id="37537at2759"/>
<evidence type="ECO:0000313" key="2">
    <source>
        <dbReference type="Proteomes" id="UP000238274"/>
    </source>
</evidence>
<reference evidence="2" key="2">
    <citation type="journal article" date="2018" name="BMC Genomics">
        <title>Genomic insights into host adaptation between the wheat stripe rust pathogen (Puccinia striiformis f. sp. tritici) and the barley stripe rust pathogen (Puccinia striiformis f. sp. hordei).</title>
        <authorList>
            <person name="Xia C."/>
            <person name="Wang M."/>
            <person name="Yin C."/>
            <person name="Cornejo O.E."/>
            <person name="Hulbert S.H."/>
            <person name="Chen X."/>
        </authorList>
    </citation>
    <scope>NUCLEOTIDE SEQUENCE [LARGE SCALE GENOMIC DNA]</scope>
    <source>
        <strain evidence="2">93TX-2</strain>
    </source>
</reference>
<reference evidence="2" key="3">
    <citation type="journal article" date="2018" name="Mol. Plant Microbe Interact.">
        <title>Genome sequence resources for the wheat stripe rust pathogen (Puccinia striiformis f. sp. tritici) and the barley stripe rust pathogen (Puccinia striiformis f. sp. hordei).</title>
        <authorList>
            <person name="Xia C."/>
            <person name="Wang M."/>
            <person name="Yin C."/>
            <person name="Cornejo O.E."/>
            <person name="Hulbert S.H."/>
            <person name="Chen X."/>
        </authorList>
    </citation>
    <scope>NUCLEOTIDE SEQUENCE [LARGE SCALE GENOMIC DNA]</scope>
    <source>
        <strain evidence="2">93TX-2</strain>
    </source>
</reference>
<dbReference type="VEuPathDB" id="FungiDB:PSHT_15719"/>
<name>A0A2S4UDK5_9BASI</name>